<dbReference type="EMBL" id="BARV01010728">
    <property type="protein sequence ID" value="GAI15620.1"/>
    <property type="molecule type" value="Genomic_DNA"/>
</dbReference>
<comment type="caution">
    <text evidence="1">The sequence shown here is derived from an EMBL/GenBank/DDBJ whole genome shotgun (WGS) entry which is preliminary data.</text>
</comment>
<gene>
    <name evidence="1" type="ORF">S06H3_20660</name>
</gene>
<organism evidence="1">
    <name type="scientific">marine sediment metagenome</name>
    <dbReference type="NCBI Taxonomy" id="412755"/>
    <lineage>
        <taxon>unclassified sequences</taxon>
        <taxon>metagenomes</taxon>
        <taxon>ecological metagenomes</taxon>
    </lineage>
</organism>
<proteinExistence type="predicted"/>
<accession>X1MLP5</accession>
<protein>
    <submittedName>
        <fullName evidence="1">Uncharacterized protein</fullName>
    </submittedName>
</protein>
<reference evidence="1" key="1">
    <citation type="journal article" date="2014" name="Front. Microbiol.">
        <title>High frequency of phylogenetically diverse reductive dehalogenase-homologous genes in deep subseafloor sedimentary metagenomes.</title>
        <authorList>
            <person name="Kawai M."/>
            <person name="Futagami T."/>
            <person name="Toyoda A."/>
            <person name="Takaki Y."/>
            <person name="Nishi S."/>
            <person name="Hori S."/>
            <person name="Arai W."/>
            <person name="Tsubouchi T."/>
            <person name="Morono Y."/>
            <person name="Uchiyama I."/>
            <person name="Ito T."/>
            <person name="Fujiyama A."/>
            <person name="Inagaki F."/>
            <person name="Takami H."/>
        </authorList>
    </citation>
    <scope>NUCLEOTIDE SEQUENCE</scope>
    <source>
        <strain evidence="1">Expedition CK06-06</strain>
    </source>
</reference>
<sequence>PGYETYPGPHLVRRDRNYEIYFVILSESEESG</sequence>
<feature type="non-terminal residue" evidence="1">
    <location>
        <position position="1"/>
    </location>
</feature>
<evidence type="ECO:0000313" key="1">
    <source>
        <dbReference type="EMBL" id="GAI15620.1"/>
    </source>
</evidence>
<name>X1MLP5_9ZZZZ</name>
<dbReference type="AlphaFoldDB" id="X1MLP5"/>